<dbReference type="AlphaFoldDB" id="A0A9J6BYS2"/>
<sequence>MKLIIVLCLFVALSQGNVVTKKITDVTQPSPSISSEEDLTDDENVPTNPNLTNKEIHEEHKKEMVIKMATDENKNEEITTLPSKVLMPKLKAKFAEMTEHDEEKKEIIPLTTIGVPTQPQVIQKQPTQAPIKPTSKNAKNGADNLSHRTFLTLIISLFVTLLLYVQF</sequence>
<dbReference type="EMBL" id="JADBJN010000002">
    <property type="protein sequence ID" value="KAG5674342.1"/>
    <property type="molecule type" value="Genomic_DNA"/>
</dbReference>
<keyword evidence="3" id="KW-0732">Signal</keyword>
<accession>A0A9J6BYS2</accession>
<proteinExistence type="predicted"/>
<name>A0A9J6BYS2_POLVA</name>
<feature type="signal peptide" evidence="3">
    <location>
        <begin position="1"/>
        <end position="16"/>
    </location>
</feature>
<keyword evidence="2" id="KW-1133">Transmembrane helix</keyword>
<organism evidence="4 5">
    <name type="scientific">Polypedilum vanderplanki</name>
    <name type="common">Sleeping chironomid midge</name>
    <dbReference type="NCBI Taxonomy" id="319348"/>
    <lineage>
        <taxon>Eukaryota</taxon>
        <taxon>Metazoa</taxon>
        <taxon>Ecdysozoa</taxon>
        <taxon>Arthropoda</taxon>
        <taxon>Hexapoda</taxon>
        <taxon>Insecta</taxon>
        <taxon>Pterygota</taxon>
        <taxon>Neoptera</taxon>
        <taxon>Endopterygota</taxon>
        <taxon>Diptera</taxon>
        <taxon>Nematocera</taxon>
        <taxon>Chironomoidea</taxon>
        <taxon>Chironomidae</taxon>
        <taxon>Chironominae</taxon>
        <taxon>Polypedilum</taxon>
        <taxon>Polypedilum</taxon>
    </lineage>
</organism>
<keyword evidence="2" id="KW-0472">Membrane</keyword>
<feature type="chain" id="PRO_5039933914" evidence="3">
    <location>
        <begin position="17"/>
        <end position="167"/>
    </location>
</feature>
<gene>
    <name evidence="4" type="ORF">PVAND_004317</name>
</gene>
<evidence type="ECO:0000256" key="3">
    <source>
        <dbReference type="SAM" id="SignalP"/>
    </source>
</evidence>
<evidence type="ECO:0000256" key="1">
    <source>
        <dbReference type="SAM" id="MobiDB-lite"/>
    </source>
</evidence>
<feature type="compositionally biased region" description="Acidic residues" evidence="1">
    <location>
        <begin position="35"/>
        <end position="44"/>
    </location>
</feature>
<evidence type="ECO:0000313" key="5">
    <source>
        <dbReference type="Proteomes" id="UP001107558"/>
    </source>
</evidence>
<feature type="transmembrane region" description="Helical" evidence="2">
    <location>
        <begin position="145"/>
        <end position="165"/>
    </location>
</feature>
<evidence type="ECO:0000256" key="2">
    <source>
        <dbReference type="SAM" id="Phobius"/>
    </source>
</evidence>
<comment type="caution">
    <text evidence="4">The sequence shown here is derived from an EMBL/GenBank/DDBJ whole genome shotgun (WGS) entry which is preliminary data.</text>
</comment>
<feature type="region of interest" description="Disordered" evidence="1">
    <location>
        <begin position="27"/>
        <end position="56"/>
    </location>
</feature>
<protein>
    <submittedName>
        <fullName evidence="4">Uncharacterized protein</fullName>
    </submittedName>
</protein>
<reference evidence="4" key="1">
    <citation type="submission" date="2021-03" db="EMBL/GenBank/DDBJ databases">
        <title>Chromosome level genome of the anhydrobiotic midge Polypedilum vanderplanki.</title>
        <authorList>
            <person name="Yoshida Y."/>
            <person name="Kikawada T."/>
            <person name="Gusev O."/>
        </authorList>
    </citation>
    <scope>NUCLEOTIDE SEQUENCE</scope>
    <source>
        <strain evidence="4">NIAS01</strain>
        <tissue evidence="4">Whole body or cell culture</tissue>
    </source>
</reference>
<keyword evidence="5" id="KW-1185">Reference proteome</keyword>
<dbReference type="Proteomes" id="UP001107558">
    <property type="component" value="Chromosome 2"/>
</dbReference>
<keyword evidence="2" id="KW-0812">Transmembrane</keyword>
<evidence type="ECO:0000313" key="4">
    <source>
        <dbReference type="EMBL" id="KAG5674342.1"/>
    </source>
</evidence>